<protein>
    <submittedName>
        <fullName evidence="1">Uncharacterized protein</fullName>
    </submittedName>
</protein>
<accession>A0ABD0XB44</accession>
<evidence type="ECO:0000313" key="2">
    <source>
        <dbReference type="Proteomes" id="UP001557470"/>
    </source>
</evidence>
<proteinExistence type="predicted"/>
<dbReference type="Proteomes" id="UP001557470">
    <property type="component" value="Unassembled WGS sequence"/>
</dbReference>
<organism evidence="1 2">
    <name type="scientific">Umbra pygmaea</name>
    <name type="common">Eastern mudminnow</name>
    <dbReference type="NCBI Taxonomy" id="75934"/>
    <lineage>
        <taxon>Eukaryota</taxon>
        <taxon>Metazoa</taxon>
        <taxon>Chordata</taxon>
        <taxon>Craniata</taxon>
        <taxon>Vertebrata</taxon>
        <taxon>Euteleostomi</taxon>
        <taxon>Actinopterygii</taxon>
        <taxon>Neopterygii</taxon>
        <taxon>Teleostei</taxon>
        <taxon>Protacanthopterygii</taxon>
        <taxon>Esociformes</taxon>
        <taxon>Umbridae</taxon>
        <taxon>Umbra</taxon>
    </lineage>
</organism>
<sequence>MAKSDLLRIFICKCPLHIVAMSNNGQLQVVSVMEHYYCHHLALVSWLNADTSIQLISEKPDTVRRNIPSSDPHDGKRRCLIGGRK</sequence>
<dbReference type="EMBL" id="JAGEUA010000002">
    <property type="protein sequence ID" value="KAL1006099.1"/>
    <property type="molecule type" value="Genomic_DNA"/>
</dbReference>
<reference evidence="1 2" key="1">
    <citation type="submission" date="2024-06" db="EMBL/GenBank/DDBJ databases">
        <authorList>
            <person name="Pan Q."/>
            <person name="Wen M."/>
            <person name="Jouanno E."/>
            <person name="Zahm M."/>
            <person name="Klopp C."/>
            <person name="Cabau C."/>
            <person name="Louis A."/>
            <person name="Berthelot C."/>
            <person name="Parey E."/>
            <person name="Roest Crollius H."/>
            <person name="Montfort J."/>
            <person name="Robinson-Rechavi M."/>
            <person name="Bouchez O."/>
            <person name="Lampietro C."/>
            <person name="Lopez Roques C."/>
            <person name="Donnadieu C."/>
            <person name="Postlethwait J."/>
            <person name="Bobe J."/>
            <person name="Verreycken H."/>
            <person name="Guiguen Y."/>
        </authorList>
    </citation>
    <scope>NUCLEOTIDE SEQUENCE [LARGE SCALE GENOMIC DNA]</scope>
    <source>
        <strain evidence="1">Up_M1</strain>
        <tissue evidence="1">Testis</tissue>
    </source>
</reference>
<evidence type="ECO:0000313" key="1">
    <source>
        <dbReference type="EMBL" id="KAL1006099.1"/>
    </source>
</evidence>
<comment type="caution">
    <text evidence="1">The sequence shown here is derived from an EMBL/GenBank/DDBJ whole genome shotgun (WGS) entry which is preliminary data.</text>
</comment>
<keyword evidence="2" id="KW-1185">Reference proteome</keyword>
<name>A0ABD0XB44_UMBPY</name>
<gene>
    <name evidence="1" type="ORF">UPYG_G00067860</name>
</gene>
<dbReference type="AlphaFoldDB" id="A0ABD0XB44"/>